<dbReference type="PIRSF" id="PIRSF000331">
    <property type="entry name" value="HpaA_HpaB"/>
    <property type="match status" value="1"/>
</dbReference>
<proteinExistence type="predicted"/>
<dbReference type="AlphaFoldDB" id="A0A938B5E2"/>
<dbReference type="SUPFAM" id="SSF56645">
    <property type="entry name" value="Acyl-CoA dehydrogenase NM domain-like"/>
    <property type="match status" value="1"/>
</dbReference>
<dbReference type="Proteomes" id="UP000712673">
    <property type="component" value="Unassembled WGS sequence"/>
</dbReference>
<evidence type="ECO:0000256" key="1">
    <source>
        <dbReference type="ARBA" id="ARBA00022630"/>
    </source>
</evidence>
<organism evidence="7 8">
    <name type="scientific">Tectimicrobiota bacterium</name>
    <dbReference type="NCBI Taxonomy" id="2528274"/>
    <lineage>
        <taxon>Bacteria</taxon>
        <taxon>Pseudomonadati</taxon>
        <taxon>Nitrospinota/Tectimicrobiota group</taxon>
        <taxon>Candidatus Tectimicrobiota</taxon>
    </lineage>
</organism>
<dbReference type="InterPro" id="IPR024674">
    <property type="entry name" value="HpaB/PvcC/4-BUDH_N"/>
</dbReference>
<gene>
    <name evidence="7" type="ORF">FJZ47_17690</name>
</gene>
<evidence type="ECO:0000256" key="2">
    <source>
        <dbReference type="ARBA" id="ARBA00022827"/>
    </source>
</evidence>
<dbReference type="SUPFAM" id="SSF47203">
    <property type="entry name" value="Acyl-CoA dehydrogenase C-terminal domain-like"/>
    <property type="match status" value="1"/>
</dbReference>
<dbReference type="InterPro" id="IPR004925">
    <property type="entry name" value="HpaB/PvcC/4-BUDH"/>
</dbReference>
<keyword evidence="2 4" id="KW-0274">FAD</keyword>
<protein>
    <submittedName>
        <fullName evidence="7">4-hydroxyphenylacetate 3-hydroxylase</fullName>
    </submittedName>
</protein>
<dbReference type="InterPro" id="IPR036250">
    <property type="entry name" value="AcylCo_DH-like_C"/>
</dbReference>
<keyword evidence="3" id="KW-0560">Oxidoreductase</keyword>
<feature type="domain" description="HpaB/PvcC/4-BUDH N-terminal" evidence="6">
    <location>
        <begin position="5"/>
        <end position="273"/>
    </location>
</feature>
<evidence type="ECO:0000313" key="8">
    <source>
        <dbReference type="Proteomes" id="UP000712673"/>
    </source>
</evidence>
<dbReference type="Gene3D" id="2.40.110.10">
    <property type="entry name" value="Butyryl-CoA Dehydrogenase, subunit A, domain 2"/>
    <property type="match status" value="1"/>
</dbReference>
<comment type="caution">
    <text evidence="7">The sequence shown here is derived from an EMBL/GenBank/DDBJ whole genome shotgun (WGS) entry which is preliminary data.</text>
</comment>
<accession>A0A938B5E2</accession>
<dbReference type="InterPro" id="IPR046373">
    <property type="entry name" value="Acyl-CoA_Oxase/DH_mid-dom_sf"/>
</dbReference>
<evidence type="ECO:0000259" key="6">
    <source>
        <dbReference type="Pfam" id="PF11794"/>
    </source>
</evidence>
<name>A0A938B5E2_UNCTE</name>
<feature type="domain" description="HpaB/PvcC/4-BUDH C-terminal" evidence="5">
    <location>
        <begin position="284"/>
        <end position="464"/>
    </location>
</feature>
<dbReference type="PANTHER" id="PTHR36117:SF3">
    <property type="entry name" value="4-HYDROXYPHENYLACETATE 3-MONOOXYGENASE-RELATED"/>
    <property type="match status" value="1"/>
</dbReference>
<evidence type="ECO:0000313" key="7">
    <source>
        <dbReference type="EMBL" id="MBM3225613.1"/>
    </source>
</evidence>
<dbReference type="EMBL" id="VGLS01000630">
    <property type="protein sequence ID" value="MBM3225613.1"/>
    <property type="molecule type" value="Genomic_DNA"/>
</dbReference>
<evidence type="ECO:0000256" key="3">
    <source>
        <dbReference type="ARBA" id="ARBA00023002"/>
    </source>
</evidence>
<dbReference type="Pfam" id="PF03241">
    <property type="entry name" value="HpaB"/>
    <property type="match status" value="1"/>
</dbReference>
<dbReference type="InterPro" id="IPR009100">
    <property type="entry name" value="AcylCoA_DH/oxidase_NM_dom_sf"/>
</dbReference>
<dbReference type="Gene3D" id="1.10.3140.10">
    <property type="entry name" value="4-hydroxybutyryl-coa dehydratase, domain 1"/>
    <property type="match status" value="1"/>
</dbReference>
<dbReference type="PANTHER" id="PTHR36117">
    <property type="entry name" value="4-HYDROXYPHENYLACETATE 3-MONOOXYGENASE-RELATED"/>
    <property type="match status" value="1"/>
</dbReference>
<dbReference type="GO" id="GO:0016627">
    <property type="term" value="F:oxidoreductase activity, acting on the CH-CH group of donors"/>
    <property type="evidence" value="ECO:0007669"/>
    <property type="project" value="InterPro"/>
</dbReference>
<evidence type="ECO:0000256" key="4">
    <source>
        <dbReference type="PIRSR" id="PIRSR000331-2"/>
    </source>
</evidence>
<keyword evidence="1" id="KW-0285">Flavoprotein</keyword>
<reference evidence="7" key="1">
    <citation type="submission" date="2019-03" db="EMBL/GenBank/DDBJ databases">
        <title>Lake Tanganyika Metagenome-Assembled Genomes (MAGs).</title>
        <authorList>
            <person name="Tran P."/>
        </authorList>
    </citation>
    <scope>NUCLEOTIDE SEQUENCE</scope>
    <source>
        <strain evidence="7">K_DeepCast_65m_m2_066</strain>
    </source>
</reference>
<dbReference type="Pfam" id="PF11794">
    <property type="entry name" value="HpaB_N"/>
    <property type="match status" value="1"/>
</dbReference>
<evidence type="ECO:0000259" key="5">
    <source>
        <dbReference type="Pfam" id="PF03241"/>
    </source>
</evidence>
<dbReference type="Gene3D" id="1.20.140.10">
    <property type="entry name" value="Butyryl-CoA Dehydrogenase, subunit A, domain 3"/>
    <property type="match status" value="1"/>
</dbReference>
<dbReference type="InterPro" id="IPR024719">
    <property type="entry name" value="HpaB/PvcC/4-BUDH_C"/>
</dbReference>
<sequence length="489" mass="53627">MSARTGAQFLQGLRQTSRTVWLEDAQVKDVTTHPALTGAAHTLASVFDRQHQYATACLIPDPETGEPINISHMVPRSVDDLKRRNQGLSRISEATVGLMGRTPDYMNVKFACFAARQAIWAGEDRRNAAGAAHLVAFQQRLAREDLSLTHTIIQPTVDKVTDPQILGNTVTLHKVDETPNGIVVRGARILATLAPFADEIAVYPAHPLPPGAEAYALAFAIPVDTPGLIFLCRDSVAAADAHPFDRPLSSRFDEQDAFVIFDNVEIPRACVFLDGQVDIYNSIRQTGILENLTTQTTIRALNKLEFAYGLAVRMAETLNDQSSATQEMLGELLSYVEVTRSAVLLSAEHGRHVGDGVWFPDPRPLVPMRSLLATWFPRVSEIITLIGSHNLLATPSRRQLDDVTLRPLLDAFLHGANGVSAEDRAALFRLAWDFVGSGLGGRNVLYERFYLTSASRNRIRAHQSNEDRSRANTLLDGVLAAGRCVTASH</sequence>
<feature type="binding site" evidence="4">
    <location>
        <begin position="150"/>
        <end position="152"/>
    </location>
    <ligand>
        <name>FAD</name>
        <dbReference type="ChEBI" id="CHEBI:57692"/>
    </ligand>
</feature>
<feature type="binding site" evidence="4">
    <location>
        <position position="192"/>
    </location>
    <ligand>
        <name>FAD</name>
        <dbReference type="ChEBI" id="CHEBI:57692"/>
    </ligand>
</feature>